<evidence type="ECO:0000256" key="3">
    <source>
        <dbReference type="PROSITE-ProRule" id="PRU00175"/>
    </source>
</evidence>
<dbReference type="PROSITE" id="PS50089">
    <property type="entry name" value="ZF_RING_2"/>
    <property type="match status" value="1"/>
</dbReference>
<dbReference type="GO" id="GO:0008270">
    <property type="term" value="F:zinc ion binding"/>
    <property type="evidence" value="ECO:0007669"/>
    <property type="project" value="UniProtKB-KW"/>
</dbReference>
<dbReference type="Proteomes" id="UP000663844">
    <property type="component" value="Unassembled WGS sequence"/>
</dbReference>
<dbReference type="Gene3D" id="3.30.40.10">
    <property type="entry name" value="Zinc/RING finger domain, C3HC4 (zinc finger)"/>
    <property type="match status" value="1"/>
</dbReference>
<dbReference type="Proteomes" id="UP000663845">
    <property type="component" value="Unassembled WGS sequence"/>
</dbReference>
<evidence type="ECO:0000256" key="1">
    <source>
        <dbReference type="ARBA" id="ARBA00022771"/>
    </source>
</evidence>
<accession>A0A819V3K5</accession>
<dbReference type="InterPro" id="IPR001841">
    <property type="entry name" value="Znf_RING"/>
</dbReference>
<feature type="domain" description="RING-type" evidence="4">
    <location>
        <begin position="17"/>
        <end position="56"/>
    </location>
</feature>
<dbReference type="PANTHER" id="PTHR10131:SF159">
    <property type="entry name" value="RING-TYPE DOMAIN-CONTAINING PROTEIN"/>
    <property type="match status" value="1"/>
</dbReference>
<reference evidence="6" key="1">
    <citation type="submission" date="2021-02" db="EMBL/GenBank/DDBJ databases">
        <authorList>
            <person name="Nowell W R."/>
        </authorList>
    </citation>
    <scope>NUCLEOTIDE SEQUENCE</scope>
</reference>
<dbReference type="SUPFAM" id="SSF57850">
    <property type="entry name" value="RING/U-box"/>
    <property type="match status" value="1"/>
</dbReference>
<gene>
    <name evidence="5" type="ORF">JYZ213_LOCUS2082</name>
    <name evidence="6" type="ORF">OXD698_LOCUS35489</name>
</gene>
<dbReference type="SMART" id="SM00184">
    <property type="entry name" value="RING"/>
    <property type="match status" value="1"/>
</dbReference>
<sequence>MTYIYTNEDEIDIELKCSICNEPFQSPMNCKSCGNTYCQECIMQWMVQQLSCPSCRQIGNQFLPVISRVVLNQLNRLLVQCTLCQQMNIQRNRWDAWNLINGQYDAISYYSHRAMSPEHFHYRLPFFAKVNSDINITINGDMQDMLVLIIVHLDQIV</sequence>
<dbReference type="EMBL" id="CAJOAZ010005496">
    <property type="protein sequence ID" value="CAF4102424.1"/>
    <property type="molecule type" value="Genomic_DNA"/>
</dbReference>
<protein>
    <recommendedName>
        <fullName evidence="4">RING-type domain-containing protein</fullName>
    </recommendedName>
</protein>
<evidence type="ECO:0000313" key="7">
    <source>
        <dbReference type="Proteomes" id="UP000663844"/>
    </source>
</evidence>
<dbReference type="Pfam" id="PF13639">
    <property type="entry name" value="zf-RING_2"/>
    <property type="match status" value="1"/>
</dbReference>
<evidence type="ECO:0000256" key="2">
    <source>
        <dbReference type="ARBA" id="ARBA00022833"/>
    </source>
</evidence>
<keyword evidence="2" id="KW-0862">Zinc</keyword>
<dbReference type="EMBL" id="CAJNOG010000010">
    <property type="protein sequence ID" value="CAF0744339.1"/>
    <property type="molecule type" value="Genomic_DNA"/>
</dbReference>
<name>A0A819V3K5_9BILA</name>
<dbReference type="PANTHER" id="PTHR10131">
    <property type="entry name" value="TNF RECEPTOR ASSOCIATED FACTOR"/>
    <property type="match status" value="1"/>
</dbReference>
<dbReference type="AlphaFoldDB" id="A0A819V3K5"/>
<keyword evidence="1 3" id="KW-0479">Metal-binding</keyword>
<evidence type="ECO:0000313" key="5">
    <source>
        <dbReference type="EMBL" id="CAF0744339.1"/>
    </source>
</evidence>
<proteinExistence type="predicted"/>
<evidence type="ECO:0000259" key="4">
    <source>
        <dbReference type="PROSITE" id="PS50089"/>
    </source>
</evidence>
<dbReference type="InterPro" id="IPR013083">
    <property type="entry name" value="Znf_RING/FYVE/PHD"/>
</dbReference>
<evidence type="ECO:0000313" key="6">
    <source>
        <dbReference type="EMBL" id="CAF4102424.1"/>
    </source>
</evidence>
<comment type="caution">
    <text evidence="6">The sequence shown here is derived from an EMBL/GenBank/DDBJ whole genome shotgun (WGS) entry which is preliminary data.</text>
</comment>
<organism evidence="6 7">
    <name type="scientific">Adineta steineri</name>
    <dbReference type="NCBI Taxonomy" id="433720"/>
    <lineage>
        <taxon>Eukaryota</taxon>
        <taxon>Metazoa</taxon>
        <taxon>Spiralia</taxon>
        <taxon>Gnathifera</taxon>
        <taxon>Rotifera</taxon>
        <taxon>Eurotatoria</taxon>
        <taxon>Bdelloidea</taxon>
        <taxon>Adinetida</taxon>
        <taxon>Adinetidae</taxon>
        <taxon>Adineta</taxon>
    </lineage>
</organism>
<keyword evidence="1 3" id="KW-0863">Zinc-finger</keyword>